<dbReference type="Gene3D" id="3.40.50.720">
    <property type="entry name" value="NAD(P)-binding Rossmann-like Domain"/>
    <property type="match status" value="1"/>
</dbReference>
<dbReference type="KEGG" id="apel:CA267_013410"/>
<dbReference type="InterPro" id="IPR036291">
    <property type="entry name" value="NAD(P)-bd_dom_sf"/>
</dbReference>
<dbReference type="RefSeq" id="WP_075610831.1">
    <property type="nucleotide sequence ID" value="NZ_CP052766.1"/>
</dbReference>
<gene>
    <name evidence="2" type="ORF">CA267_013410</name>
</gene>
<sequence>MGIAMVTGSSRGIGKSAALEIAAKGHDVIVTYKSNLEAANVVVEAIGKAGATAAAMPLDLTDVKSFSSFKESLKTLLKEKWRVDSFEFLINNAGVGGFSLYSDVTEDYFETMYLTHFKGPYFFTQTLLPMINDNGAIVNLSSATTRVIFEGTSTYASFKGAVDVWTRCLAKEYGSRGIRANSVSPGAIATDLTDLDASPEFKKLLTEQTALGRIGRPGDVGKLIAALISPDTHWVNAQRIEVAGGFNV</sequence>
<dbReference type="AlphaFoldDB" id="A0A6M4MGC6"/>
<keyword evidence="3" id="KW-1185">Reference proteome</keyword>
<organism evidence="2 3">
    <name type="scientific">Alteromonas pelagimontana</name>
    <dbReference type="NCBI Taxonomy" id="1858656"/>
    <lineage>
        <taxon>Bacteria</taxon>
        <taxon>Pseudomonadati</taxon>
        <taxon>Pseudomonadota</taxon>
        <taxon>Gammaproteobacteria</taxon>
        <taxon>Alteromonadales</taxon>
        <taxon>Alteromonadaceae</taxon>
        <taxon>Alteromonas/Salinimonas group</taxon>
        <taxon>Alteromonas</taxon>
    </lineage>
</organism>
<name>A0A6M4MGC6_9ALTE</name>
<reference evidence="2 3" key="2">
    <citation type="submission" date="2020-04" db="EMBL/GenBank/DDBJ databases">
        <title>Complete genome sequence of Alteromonas pelagimontana 5.12T.</title>
        <authorList>
            <person name="Sinha R.K."/>
            <person name="Krishnan K.P."/>
            <person name="Kurian J.P."/>
        </authorList>
    </citation>
    <scope>NUCLEOTIDE SEQUENCE [LARGE SCALE GENOMIC DNA]</scope>
    <source>
        <strain evidence="2 3">5.12</strain>
    </source>
</reference>
<dbReference type="PRINTS" id="PR00080">
    <property type="entry name" value="SDRFAMILY"/>
</dbReference>
<dbReference type="PANTHER" id="PTHR42879">
    <property type="entry name" value="3-OXOACYL-(ACYL-CARRIER-PROTEIN) REDUCTASE"/>
    <property type="match status" value="1"/>
</dbReference>
<evidence type="ECO:0000313" key="2">
    <source>
        <dbReference type="EMBL" id="QJR81690.1"/>
    </source>
</evidence>
<dbReference type="Pfam" id="PF13561">
    <property type="entry name" value="adh_short_C2"/>
    <property type="match status" value="1"/>
</dbReference>
<dbReference type="OrthoDB" id="20590at2"/>
<dbReference type="InterPro" id="IPR050259">
    <property type="entry name" value="SDR"/>
</dbReference>
<dbReference type="PANTHER" id="PTHR42879:SF2">
    <property type="entry name" value="3-OXOACYL-[ACYL-CARRIER-PROTEIN] REDUCTASE FABG"/>
    <property type="match status" value="1"/>
</dbReference>
<proteinExistence type="inferred from homology"/>
<evidence type="ECO:0000256" key="1">
    <source>
        <dbReference type="ARBA" id="ARBA00006484"/>
    </source>
</evidence>
<dbReference type="SUPFAM" id="SSF51735">
    <property type="entry name" value="NAD(P)-binding Rossmann-fold domains"/>
    <property type="match status" value="1"/>
</dbReference>
<dbReference type="PRINTS" id="PR00081">
    <property type="entry name" value="GDHRDH"/>
</dbReference>
<evidence type="ECO:0000313" key="3">
    <source>
        <dbReference type="Proteomes" id="UP000219285"/>
    </source>
</evidence>
<accession>A0A6M4MGC6</accession>
<protein>
    <submittedName>
        <fullName evidence="2">SDR family oxidoreductase</fullName>
    </submittedName>
</protein>
<comment type="similarity">
    <text evidence="1">Belongs to the short-chain dehydrogenases/reductases (SDR) family.</text>
</comment>
<dbReference type="EMBL" id="CP052766">
    <property type="protein sequence ID" value="QJR81690.1"/>
    <property type="molecule type" value="Genomic_DNA"/>
</dbReference>
<reference evidence="3" key="1">
    <citation type="submission" date="2014-12" db="EMBL/GenBank/DDBJ databases">
        <title>Complete genome sequence of a multi-drug resistant Klebsiella pneumoniae.</title>
        <authorList>
            <person name="Hua X."/>
            <person name="Chen Q."/>
            <person name="Li X."/>
            <person name="Feng Y."/>
            <person name="Ruan Z."/>
            <person name="Yu Y."/>
        </authorList>
    </citation>
    <scope>NUCLEOTIDE SEQUENCE [LARGE SCALE GENOMIC DNA]</scope>
    <source>
        <strain evidence="3">5.12</strain>
    </source>
</reference>
<dbReference type="Proteomes" id="UP000219285">
    <property type="component" value="Chromosome"/>
</dbReference>
<dbReference type="InterPro" id="IPR002347">
    <property type="entry name" value="SDR_fam"/>
</dbReference>